<organism evidence="1 2">
    <name type="scientific">Phialocephala subalpina</name>
    <dbReference type="NCBI Taxonomy" id="576137"/>
    <lineage>
        <taxon>Eukaryota</taxon>
        <taxon>Fungi</taxon>
        <taxon>Dikarya</taxon>
        <taxon>Ascomycota</taxon>
        <taxon>Pezizomycotina</taxon>
        <taxon>Leotiomycetes</taxon>
        <taxon>Helotiales</taxon>
        <taxon>Mollisiaceae</taxon>
        <taxon>Phialocephala</taxon>
        <taxon>Phialocephala fortinii species complex</taxon>
    </lineage>
</organism>
<reference evidence="1 2" key="1">
    <citation type="submission" date="2016-03" db="EMBL/GenBank/DDBJ databases">
        <authorList>
            <person name="Ploux O."/>
        </authorList>
    </citation>
    <scope>NUCLEOTIDE SEQUENCE [LARGE SCALE GENOMIC DNA]</scope>
    <source>
        <strain evidence="1 2">UAMH 11012</strain>
    </source>
</reference>
<evidence type="ECO:0000313" key="1">
    <source>
        <dbReference type="EMBL" id="CZR65413.1"/>
    </source>
</evidence>
<protein>
    <submittedName>
        <fullName evidence="1">Uncharacterized protein</fullName>
    </submittedName>
</protein>
<dbReference type="AlphaFoldDB" id="A0A1L7XK80"/>
<dbReference type="OrthoDB" id="1046782at2759"/>
<accession>A0A1L7XK80</accession>
<sequence>MLRFIDDNRQFPVFTQLATESGLTAHQDEQRTVKILDWQQASDEDPTLPPQIRHVEVTSLFTGLEPALRVIFAPLDIPSAATIQTINALMSHYSIPPAFLTERLQSVTRAYGRREFGNKRQGSWFHVLCKNINVEVDPRGIYRIVDPRKDFPTLSQSEGTWIRQAFFLSWGPGRGAETNTTLICFGAHPELEKRLEYLALHPSWTECVRSPFTMFVIVLDELFQVLDHQVWTVSDVFRDIEMKILRRAEAWDPGSQFDFVGLHNISKHITHLVESANALVYTADDIHIHSKELASPLDPASIQRTSIEIEYQKRLLQSVTLRLASLEKRVQNIVNLVIRLHMIPHPAKELTSSL</sequence>
<keyword evidence="2" id="KW-1185">Reference proteome</keyword>
<dbReference type="Proteomes" id="UP000184330">
    <property type="component" value="Unassembled WGS sequence"/>
</dbReference>
<proteinExistence type="predicted"/>
<name>A0A1L7XK80_9HELO</name>
<gene>
    <name evidence="1" type="ORF">PAC_15313</name>
</gene>
<dbReference type="EMBL" id="FJOG01000031">
    <property type="protein sequence ID" value="CZR65413.1"/>
    <property type="molecule type" value="Genomic_DNA"/>
</dbReference>
<evidence type="ECO:0000313" key="2">
    <source>
        <dbReference type="Proteomes" id="UP000184330"/>
    </source>
</evidence>